<gene>
    <name evidence="2" type="ORF">DI536_15475</name>
</gene>
<organism evidence="2 3">
    <name type="scientific">Archangium gephyra</name>
    <dbReference type="NCBI Taxonomy" id="48"/>
    <lineage>
        <taxon>Bacteria</taxon>
        <taxon>Pseudomonadati</taxon>
        <taxon>Myxococcota</taxon>
        <taxon>Myxococcia</taxon>
        <taxon>Myxococcales</taxon>
        <taxon>Cystobacterineae</taxon>
        <taxon>Archangiaceae</taxon>
        <taxon>Archangium</taxon>
    </lineage>
</organism>
<evidence type="ECO:0000313" key="2">
    <source>
        <dbReference type="EMBL" id="PZR12302.1"/>
    </source>
</evidence>
<keyword evidence="1" id="KW-0472">Membrane</keyword>
<comment type="caution">
    <text evidence="2">The sequence shown here is derived from an EMBL/GenBank/DDBJ whole genome shotgun (WGS) entry which is preliminary data.</text>
</comment>
<sequence>MDFQQAQFEGVNEPPQVVCANCKTILEHQFWTAGPHTVCRNCADQLRAGPPKDGGFKRFVKAFLLGNGAGLLGAIGYGAIIYFTGYELALITIFIGWFVGRAVMLGSDKLGGRGYQVMGALLTYVWCVEAFVPMLVKGAMEGNEPPPFLFAALISPFIALALPFLGEMGPLGLLILAFGVFRGWREPQRIDVAVDGPFDLKTEKPPTVDAEPGTP</sequence>
<evidence type="ECO:0000313" key="3">
    <source>
        <dbReference type="Proteomes" id="UP000249061"/>
    </source>
</evidence>
<feature type="transmembrane region" description="Helical" evidence="1">
    <location>
        <begin position="88"/>
        <end position="105"/>
    </location>
</feature>
<evidence type="ECO:0000256" key="1">
    <source>
        <dbReference type="SAM" id="Phobius"/>
    </source>
</evidence>
<feature type="transmembrane region" description="Helical" evidence="1">
    <location>
        <begin position="62"/>
        <end position="82"/>
    </location>
</feature>
<reference evidence="2 3" key="1">
    <citation type="submission" date="2017-08" db="EMBL/GenBank/DDBJ databases">
        <title>Infants hospitalized years apart are colonized by the same room-sourced microbial strains.</title>
        <authorList>
            <person name="Brooks B."/>
            <person name="Olm M.R."/>
            <person name="Firek B.A."/>
            <person name="Baker R."/>
            <person name="Thomas B.C."/>
            <person name="Morowitz M.J."/>
            <person name="Banfield J.F."/>
        </authorList>
    </citation>
    <scope>NUCLEOTIDE SEQUENCE [LARGE SCALE GENOMIC DNA]</scope>
    <source>
        <strain evidence="2">S2_003_000_R2_14</strain>
    </source>
</reference>
<dbReference type="AlphaFoldDB" id="A0A2W5TBL8"/>
<proteinExistence type="predicted"/>
<dbReference type="Proteomes" id="UP000249061">
    <property type="component" value="Unassembled WGS sequence"/>
</dbReference>
<keyword evidence="1" id="KW-0812">Transmembrane</keyword>
<name>A0A2W5TBL8_9BACT</name>
<protein>
    <submittedName>
        <fullName evidence="2">Uncharacterized protein</fullName>
    </submittedName>
</protein>
<feature type="transmembrane region" description="Helical" evidence="1">
    <location>
        <begin position="117"/>
        <end position="136"/>
    </location>
</feature>
<dbReference type="EMBL" id="QFQP01000012">
    <property type="protein sequence ID" value="PZR12302.1"/>
    <property type="molecule type" value="Genomic_DNA"/>
</dbReference>
<feature type="transmembrane region" description="Helical" evidence="1">
    <location>
        <begin position="148"/>
        <end position="181"/>
    </location>
</feature>
<accession>A0A2W5TBL8</accession>
<keyword evidence="1" id="KW-1133">Transmembrane helix</keyword>